<evidence type="ECO:0000313" key="1">
    <source>
        <dbReference type="EMBL" id="KAF0676806.1"/>
    </source>
</evidence>
<name>A0A921NQB5_9RHOB</name>
<dbReference type="InterPro" id="IPR029063">
    <property type="entry name" value="SAM-dependent_MTases_sf"/>
</dbReference>
<dbReference type="OrthoDB" id="8842400at2"/>
<dbReference type="RefSeq" id="WP_159964308.1">
    <property type="nucleotide sequence ID" value="NZ_APKE01000011.1"/>
</dbReference>
<dbReference type="GO" id="GO:0008168">
    <property type="term" value="F:methyltransferase activity"/>
    <property type="evidence" value="ECO:0007669"/>
    <property type="project" value="UniProtKB-KW"/>
</dbReference>
<keyword evidence="2" id="KW-1185">Reference proteome</keyword>
<gene>
    <name evidence="1" type="ORF">PMES_00893</name>
</gene>
<keyword evidence="1" id="KW-0489">Methyltransferase</keyword>
<proteinExistence type="predicted"/>
<dbReference type="EMBL" id="APKE01000011">
    <property type="protein sequence ID" value="KAF0676806.1"/>
    <property type="molecule type" value="Genomic_DNA"/>
</dbReference>
<reference evidence="1" key="1">
    <citation type="submission" date="2013-03" db="EMBL/GenBank/DDBJ databases">
        <title>Genome Sequence of the Profundibacterium mesophilum strain KAUST100406-0324T from Red Sea, a novel genus in the family Rhodobacteraceae.</title>
        <authorList>
            <person name="Essack M."/>
            <person name="Alam I."/>
            <person name="Lafi F."/>
            <person name="Alawi W."/>
            <person name="Kamanu F."/>
            <person name="Al-Suwailem A."/>
            <person name="Lee O.O."/>
            <person name="Xu Y."/>
            <person name="Bajic V."/>
            <person name="Qian P.-Y."/>
            <person name="Archer J."/>
        </authorList>
    </citation>
    <scope>NUCLEOTIDE SEQUENCE</scope>
    <source>
        <strain evidence="1">KAUST100406-0324</strain>
    </source>
</reference>
<dbReference type="Gene3D" id="3.40.50.150">
    <property type="entry name" value="Vaccinia Virus protein VP39"/>
    <property type="match status" value="1"/>
</dbReference>
<dbReference type="AlphaFoldDB" id="A0A921NQB5"/>
<dbReference type="GO" id="GO:0032259">
    <property type="term" value="P:methylation"/>
    <property type="evidence" value="ECO:0007669"/>
    <property type="project" value="UniProtKB-KW"/>
</dbReference>
<keyword evidence="1" id="KW-0808">Transferase</keyword>
<comment type="caution">
    <text evidence="1">The sequence shown here is derived from an EMBL/GenBank/DDBJ whole genome shotgun (WGS) entry which is preliminary data.</text>
</comment>
<dbReference type="SUPFAM" id="SSF53335">
    <property type="entry name" value="S-adenosyl-L-methionine-dependent methyltransferases"/>
    <property type="match status" value="1"/>
</dbReference>
<dbReference type="EC" id="2.1.1.-" evidence="1"/>
<organism evidence="1 2">
    <name type="scientific">Profundibacterium mesophilum KAUST100406-0324</name>
    <dbReference type="NCBI Taxonomy" id="1037889"/>
    <lineage>
        <taxon>Bacteria</taxon>
        <taxon>Pseudomonadati</taxon>
        <taxon>Pseudomonadota</taxon>
        <taxon>Alphaproteobacteria</taxon>
        <taxon>Rhodobacterales</taxon>
        <taxon>Roseobacteraceae</taxon>
        <taxon>Profundibacterium</taxon>
    </lineage>
</organism>
<evidence type="ECO:0000313" key="2">
    <source>
        <dbReference type="Proteomes" id="UP000698242"/>
    </source>
</evidence>
<dbReference type="Proteomes" id="UP000698242">
    <property type="component" value="Unassembled WGS sequence"/>
</dbReference>
<sequence>MGISLVPGMFLVRHAPRMQGLRNGAILGRQKLHMGGRRLERFIGAARGHGFDLSAGAITQPDGFSEALLAQLGYPALEAVDFTDKEGAPHIHDLNLPVPPALRERFDLVIDGGTTEHVFHIGQAIENCHAMLRPGGLMLAFIACDGWFGHGFFQTGPDVPWRYWHHARGCEMLEVSVVNRKMPRRIIDIPDPTGRPRGGEMALQGPHMLLYACRKPFDPPPYQLPVQSHYA</sequence>
<accession>A0A921NQB5</accession>
<protein>
    <submittedName>
        <fullName evidence="1">3-demethylubiquinone-9 3-methyltransferase</fullName>
        <ecNumber evidence="1">2.1.1.-</ecNumber>
    </submittedName>
</protein>